<keyword evidence="3 7" id="KW-0813">Transport</keyword>
<evidence type="ECO:0000313" key="11">
    <source>
        <dbReference type="Proteomes" id="UP000754883"/>
    </source>
</evidence>
<dbReference type="InterPro" id="IPR050360">
    <property type="entry name" value="MFS_Sugar_Transporters"/>
</dbReference>
<feature type="transmembrane region" description="Helical" evidence="8">
    <location>
        <begin position="105"/>
        <end position="126"/>
    </location>
</feature>
<feature type="transmembrane region" description="Helical" evidence="8">
    <location>
        <begin position="291"/>
        <end position="311"/>
    </location>
</feature>
<evidence type="ECO:0000256" key="2">
    <source>
        <dbReference type="ARBA" id="ARBA00010992"/>
    </source>
</evidence>
<evidence type="ECO:0000256" key="3">
    <source>
        <dbReference type="ARBA" id="ARBA00022448"/>
    </source>
</evidence>
<feature type="transmembrane region" description="Helical" evidence="8">
    <location>
        <begin position="358"/>
        <end position="380"/>
    </location>
</feature>
<feature type="domain" description="Major facilitator superfamily (MFS) profile" evidence="9">
    <location>
        <begin position="30"/>
        <end position="482"/>
    </location>
</feature>
<organism evidence="10 11">
    <name type="scientific">Clonostachys byssicola</name>
    <dbReference type="NCBI Taxonomy" id="160290"/>
    <lineage>
        <taxon>Eukaryota</taxon>
        <taxon>Fungi</taxon>
        <taxon>Dikarya</taxon>
        <taxon>Ascomycota</taxon>
        <taxon>Pezizomycotina</taxon>
        <taxon>Sordariomycetes</taxon>
        <taxon>Hypocreomycetidae</taxon>
        <taxon>Hypocreales</taxon>
        <taxon>Bionectriaceae</taxon>
        <taxon>Clonostachys</taxon>
    </lineage>
</organism>
<dbReference type="InterPro" id="IPR005828">
    <property type="entry name" value="MFS_sugar_transport-like"/>
</dbReference>
<keyword evidence="11" id="KW-1185">Reference proteome</keyword>
<dbReference type="AlphaFoldDB" id="A0A9N9UF98"/>
<evidence type="ECO:0000313" key="10">
    <source>
        <dbReference type="EMBL" id="CAG9987596.1"/>
    </source>
</evidence>
<feature type="transmembrane region" description="Helical" evidence="8">
    <location>
        <begin position="162"/>
        <end position="181"/>
    </location>
</feature>
<dbReference type="PROSITE" id="PS00216">
    <property type="entry name" value="SUGAR_TRANSPORT_1"/>
    <property type="match status" value="1"/>
</dbReference>
<feature type="transmembrane region" description="Helical" evidence="8">
    <location>
        <begin position="71"/>
        <end position="93"/>
    </location>
</feature>
<dbReference type="InterPro" id="IPR005829">
    <property type="entry name" value="Sugar_transporter_CS"/>
</dbReference>
<feature type="transmembrane region" description="Helical" evidence="8">
    <location>
        <begin position="392"/>
        <end position="415"/>
    </location>
</feature>
<dbReference type="SUPFAM" id="SSF103473">
    <property type="entry name" value="MFS general substrate transporter"/>
    <property type="match status" value="1"/>
</dbReference>
<dbReference type="Gene3D" id="1.20.1250.20">
    <property type="entry name" value="MFS general substrate transporter like domains"/>
    <property type="match status" value="1"/>
</dbReference>
<dbReference type="OrthoDB" id="5296287at2759"/>
<gene>
    <name evidence="10" type="ORF">CBYS24578_00014911</name>
</gene>
<dbReference type="GO" id="GO:0016020">
    <property type="term" value="C:membrane"/>
    <property type="evidence" value="ECO:0007669"/>
    <property type="project" value="UniProtKB-SubCell"/>
</dbReference>
<evidence type="ECO:0000259" key="9">
    <source>
        <dbReference type="PROSITE" id="PS50850"/>
    </source>
</evidence>
<comment type="subcellular location">
    <subcellularLocation>
        <location evidence="1">Membrane</location>
        <topology evidence="1">Multi-pass membrane protein</topology>
    </subcellularLocation>
</comment>
<accession>A0A9N9UF98</accession>
<feature type="transmembrane region" description="Helical" evidence="8">
    <location>
        <begin position="457"/>
        <end position="478"/>
    </location>
</feature>
<dbReference type="PRINTS" id="PR00171">
    <property type="entry name" value="SUGRTRNSPORT"/>
</dbReference>
<evidence type="ECO:0000256" key="7">
    <source>
        <dbReference type="RuleBase" id="RU003346"/>
    </source>
</evidence>
<dbReference type="EMBL" id="CABFNO020001436">
    <property type="protein sequence ID" value="CAG9987596.1"/>
    <property type="molecule type" value="Genomic_DNA"/>
</dbReference>
<proteinExistence type="inferred from homology"/>
<dbReference type="InterPro" id="IPR003663">
    <property type="entry name" value="Sugar/inositol_transpt"/>
</dbReference>
<dbReference type="InterPro" id="IPR020846">
    <property type="entry name" value="MFS_dom"/>
</dbReference>
<feature type="transmembrane region" description="Helical" evidence="8">
    <location>
        <begin position="132"/>
        <end position="150"/>
    </location>
</feature>
<feature type="transmembrane region" description="Helical" evidence="8">
    <location>
        <begin position="331"/>
        <end position="351"/>
    </location>
</feature>
<reference evidence="10" key="1">
    <citation type="submission" date="2021-10" db="EMBL/GenBank/DDBJ databases">
        <authorList>
            <person name="Piombo E."/>
        </authorList>
    </citation>
    <scope>NUCLEOTIDE SEQUENCE</scope>
</reference>
<protein>
    <recommendedName>
        <fullName evidence="9">Major facilitator superfamily (MFS) profile domain-containing protein</fullName>
    </recommendedName>
</protein>
<feature type="transmembrane region" description="Helical" evidence="8">
    <location>
        <begin position="193"/>
        <end position="216"/>
    </location>
</feature>
<dbReference type="PANTHER" id="PTHR48022">
    <property type="entry name" value="PLASTIDIC GLUCOSE TRANSPORTER 4"/>
    <property type="match status" value="1"/>
</dbReference>
<dbReference type="Proteomes" id="UP000754883">
    <property type="component" value="Unassembled WGS sequence"/>
</dbReference>
<keyword evidence="6 8" id="KW-0472">Membrane</keyword>
<keyword evidence="5 8" id="KW-1133">Transmembrane helix</keyword>
<comment type="similarity">
    <text evidence="2 7">Belongs to the major facilitator superfamily. Sugar transporter (TC 2.A.1.1) family.</text>
</comment>
<dbReference type="NCBIfam" id="TIGR00879">
    <property type="entry name" value="SP"/>
    <property type="match status" value="1"/>
</dbReference>
<dbReference type="PROSITE" id="PS50850">
    <property type="entry name" value="MFS"/>
    <property type="match status" value="1"/>
</dbReference>
<name>A0A9N9UF98_9HYPO</name>
<dbReference type="PANTHER" id="PTHR48022:SF59">
    <property type="entry name" value="MAJOR FACILITATOR SUPERFAMILY (MFS) PROFILE DOMAIN-CONTAINING PROTEIN"/>
    <property type="match status" value="1"/>
</dbReference>
<dbReference type="InterPro" id="IPR036259">
    <property type="entry name" value="MFS_trans_sf"/>
</dbReference>
<keyword evidence="4 8" id="KW-0812">Transmembrane</keyword>
<evidence type="ECO:0000256" key="6">
    <source>
        <dbReference type="ARBA" id="ARBA00023136"/>
    </source>
</evidence>
<evidence type="ECO:0000256" key="8">
    <source>
        <dbReference type="SAM" id="Phobius"/>
    </source>
</evidence>
<sequence>MGLSTSPFAKYWKAIKESTPGIYNRKLMFTVFVYALSGSSRGWDEGSTSAITQLKSFQKQFNVSPDKDDEIISNIVSLVNLTAGVGALLSFLLNDRIGRRWSLRLYLAIVAVGSLISTLSYGSIAALYVGRLVSGLGIGALTVTGPMSIVEISPRLTRGLMTLWFNIAMLSSQMIGIFVVYGCNRNMSPTLNLQWQTPFFVQTFIPFIATFLSFFVDESPRWLCMKGRVEEGLEALANIRGCARDEPHLAAEFDSINEPIQLELAEYGKDTLVSTIRETFGKRSNLRRVQLTIVAYILAQMSGANSITNYLPQIFGYIGVTGTDAKIYSSGFYALAKLGCCVLASLFFVDAIGRRKSLFIGITIQMFCHVYLGSFLNVTGSGKSVTLGASDMAIAAIYIHALGWAVGLYSLPYLFGAELWPNRIRSFGGALSQCFHWLFLFAITKATPSILSSMNKWGAFIFFAVWCFIALIYCFIMVPETSGRSLESMNRLFEHRWYEMRKYAYEDIPIGKADPEVEDKDAERGSVERVERI</sequence>
<dbReference type="GO" id="GO:0005351">
    <property type="term" value="F:carbohydrate:proton symporter activity"/>
    <property type="evidence" value="ECO:0007669"/>
    <property type="project" value="TreeGrafter"/>
</dbReference>
<evidence type="ECO:0000256" key="1">
    <source>
        <dbReference type="ARBA" id="ARBA00004141"/>
    </source>
</evidence>
<evidence type="ECO:0000256" key="5">
    <source>
        <dbReference type="ARBA" id="ARBA00022989"/>
    </source>
</evidence>
<dbReference type="Pfam" id="PF00083">
    <property type="entry name" value="Sugar_tr"/>
    <property type="match status" value="1"/>
</dbReference>
<comment type="caution">
    <text evidence="10">The sequence shown here is derived from an EMBL/GenBank/DDBJ whole genome shotgun (WGS) entry which is preliminary data.</text>
</comment>
<evidence type="ECO:0000256" key="4">
    <source>
        <dbReference type="ARBA" id="ARBA00022692"/>
    </source>
</evidence>